<name>A0A1U8M620_GOSHI</name>
<dbReference type="GO" id="GO:0010073">
    <property type="term" value="P:meristem maintenance"/>
    <property type="evidence" value="ECO:0007669"/>
    <property type="project" value="InterPro"/>
</dbReference>
<feature type="domain" description="Aminotransferase-like plant mobile" evidence="1">
    <location>
        <begin position="96"/>
        <end position="454"/>
    </location>
</feature>
<dbReference type="STRING" id="3635.A0A1U8M620"/>
<sequence>MEGSSNSIVEERAELMVSPDNKNLELRTAHFITPSTGLTSIDGNLPNHCLSSLTKIYPKNRAMEVNFVGWRHPQKEWKAWAANMASLHESTWKEAGIFEAIMNSTYKIERNNDLVFGVAEKWCHETNSFIFPWGEATITLEDIMILGGYSVLGSPVFAPVETEEMEETWEKLENARKEMYKSTTKKASHSLWIRKFMHSGSEIEHEAFLALWLSRFVLPSSFDVVVNIVFPIAIHLARGTRIALGPAALAKIYSDLSCLKQNIIASTQLDSKCDGGNVAVALEVTLCSQLTLVQVWVWERFPDLRPKPNLIENGDPRLALWHDLKCKVQDVRSVLDKSKERFDWRPYVDCGKFYGDTAIWISVDLSLDDELLSFAQCLRASELVGLECIEQYLPHRVALQFGMDQDIPCSVPRSNDSPVIAWSNYNNSVGGGKLYIPSKLFKGDVTAKYSNWWKQSVLILQEESIDVLLKQRSSTNFKMTPNGTMGINETDMFRGLKLIPMCLKRPREDDTYSGFKTMPKKFVMQCFVARSSSIAIGSEADTEVKNESTSSSSLSKLKPDFVIQKELNNSSFPPGFPPKGNMLQAKGSFNRDKVTVAVPVPPGFIPKSSITEDKINPPVPPGFPSKCNMVEVRDIVDARDFVEDKVTVTMGGNHSASHLGSLSLDSDDEDQLTISQMSKPYKKFGNIDRRDALENSSGQCSVADNVLPRCELITTLGAEEDAHGASIVPAIYCNACPNEQSWLHLEARISKLETLLGKMKAAREVKSLVTKGWVNLD</sequence>
<dbReference type="InterPro" id="IPR044824">
    <property type="entry name" value="MAIN-like"/>
</dbReference>
<accession>A0A1U8M620</accession>
<dbReference type="Proteomes" id="UP000818029">
    <property type="component" value="Chromosome D01"/>
</dbReference>
<dbReference type="PANTHER" id="PTHR46033">
    <property type="entry name" value="PROTEIN MAIN-LIKE 2"/>
    <property type="match status" value="1"/>
</dbReference>
<dbReference type="PaxDb" id="3635-A0A1U8M620"/>
<gene>
    <name evidence="3" type="primary">LOC107933416</name>
</gene>
<dbReference type="GeneID" id="107933416"/>
<dbReference type="AlphaFoldDB" id="A0A1U8M620"/>
<reference evidence="3" key="2">
    <citation type="submission" date="2025-08" db="UniProtKB">
        <authorList>
            <consortium name="RefSeq"/>
        </authorList>
    </citation>
    <scope>IDENTIFICATION</scope>
</reference>
<reference evidence="2" key="1">
    <citation type="journal article" date="2020" name="Nat. Genet.">
        <title>Genomic diversifications of five Gossypium allopolyploid species and their impact on cotton improvement.</title>
        <authorList>
            <person name="Chen Z.J."/>
            <person name="Sreedasyam A."/>
            <person name="Ando A."/>
            <person name="Song Q."/>
            <person name="De Santiago L.M."/>
            <person name="Hulse-Kemp A.M."/>
            <person name="Ding M."/>
            <person name="Ye W."/>
            <person name="Kirkbride R.C."/>
            <person name="Jenkins J."/>
            <person name="Plott C."/>
            <person name="Lovell J."/>
            <person name="Lin Y.M."/>
            <person name="Vaughn R."/>
            <person name="Liu B."/>
            <person name="Simpson S."/>
            <person name="Scheffler B.E."/>
            <person name="Wen L."/>
            <person name="Saski C.A."/>
            <person name="Grover C.E."/>
            <person name="Hu G."/>
            <person name="Conover J.L."/>
            <person name="Carlson J.W."/>
            <person name="Shu S."/>
            <person name="Boston L.B."/>
            <person name="Williams M."/>
            <person name="Peterson D.G."/>
            <person name="McGee K."/>
            <person name="Jones D.C."/>
            <person name="Wendel J.F."/>
            <person name="Stelly D.M."/>
            <person name="Grimwood J."/>
            <person name="Schmutz J."/>
        </authorList>
    </citation>
    <scope>NUCLEOTIDE SEQUENCE [LARGE SCALE GENOMIC DNA]</scope>
    <source>
        <strain evidence="2">cv. TM-1</strain>
    </source>
</reference>
<dbReference type="KEGG" id="ghi:107933416"/>
<evidence type="ECO:0000259" key="1">
    <source>
        <dbReference type="Pfam" id="PF10536"/>
    </source>
</evidence>
<proteinExistence type="predicted"/>
<dbReference type="Pfam" id="PF10536">
    <property type="entry name" value="PMD"/>
    <property type="match status" value="1"/>
</dbReference>
<evidence type="ECO:0000313" key="3">
    <source>
        <dbReference type="RefSeq" id="XP_016721113.1"/>
    </source>
</evidence>
<dbReference type="PANTHER" id="PTHR46033:SF86">
    <property type="entry name" value="GLOBULAR STAGE, PUTATIVE-RELATED"/>
    <property type="match status" value="1"/>
</dbReference>
<protein>
    <recommendedName>
        <fullName evidence="1">Aminotransferase-like plant mobile domain-containing protein</fullName>
    </recommendedName>
</protein>
<dbReference type="InterPro" id="IPR019557">
    <property type="entry name" value="AminoTfrase-like_pln_mobile"/>
</dbReference>
<dbReference type="OrthoDB" id="1572276at2759"/>
<organism evidence="2 3">
    <name type="scientific">Gossypium hirsutum</name>
    <name type="common">Upland cotton</name>
    <name type="synonym">Gossypium mexicanum</name>
    <dbReference type="NCBI Taxonomy" id="3635"/>
    <lineage>
        <taxon>Eukaryota</taxon>
        <taxon>Viridiplantae</taxon>
        <taxon>Streptophyta</taxon>
        <taxon>Embryophyta</taxon>
        <taxon>Tracheophyta</taxon>
        <taxon>Spermatophyta</taxon>
        <taxon>Magnoliopsida</taxon>
        <taxon>eudicotyledons</taxon>
        <taxon>Gunneridae</taxon>
        <taxon>Pentapetalae</taxon>
        <taxon>rosids</taxon>
        <taxon>malvids</taxon>
        <taxon>Malvales</taxon>
        <taxon>Malvaceae</taxon>
        <taxon>Malvoideae</taxon>
        <taxon>Gossypium</taxon>
    </lineage>
</organism>
<dbReference type="RefSeq" id="XP_016721113.1">
    <property type="nucleotide sequence ID" value="XM_016865624.2"/>
</dbReference>
<keyword evidence="2" id="KW-1185">Reference proteome</keyword>
<evidence type="ECO:0000313" key="2">
    <source>
        <dbReference type="Proteomes" id="UP000818029"/>
    </source>
</evidence>